<feature type="compositionally biased region" description="Polar residues" evidence="1">
    <location>
        <begin position="213"/>
        <end position="229"/>
    </location>
</feature>
<dbReference type="AlphaFoldDB" id="A0A3S5AWY5"/>
<reference evidence="2" key="1">
    <citation type="submission" date="2018-11" db="EMBL/GenBank/DDBJ databases">
        <authorList>
            <consortium name="Pathogen Informatics"/>
        </authorList>
    </citation>
    <scope>NUCLEOTIDE SEQUENCE</scope>
</reference>
<sequence>MRRSGATTSRAAPRHDRASHTPEVVKTRAGVSPSFPPRLSPPVCVYVCRTRLSSLVTRHSSLLGSASSALPRSSPVDSSYSFHPPRVRLLLSSFPFSVGPYSPGALQLHGHTSLFVCIRLLSSPLCPPPCSSFRQLVRPTVASGVRTRAGVVRRACRHAGPRPSGHMVTHAGWRQQEIRHASGLPTAFASTGRGPSRVAEANRASGLAPAHLTTHSSPPDNVSSLLATP</sequence>
<feature type="region of interest" description="Disordered" evidence="1">
    <location>
        <begin position="186"/>
        <end position="229"/>
    </location>
</feature>
<feature type="region of interest" description="Disordered" evidence="1">
    <location>
        <begin position="1"/>
        <end position="33"/>
    </location>
</feature>
<name>A0A3S5AWY5_9PLAT</name>
<gene>
    <name evidence="2" type="ORF">PXEA_LOCUS24137</name>
</gene>
<comment type="caution">
    <text evidence="2">The sequence shown here is derived from an EMBL/GenBank/DDBJ whole genome shotgun (WGS) entry which is preliminary data.</text>
</comment>
<evidence type="ECO:0000313" key="2">
    <source>
        <dbReference type="EMBL" id="VEL30697.1"/>
    </source>
</evidence>
<keyword evidence="3" id="KW-1185">Reference proteome</keyword>
<evidence type="ECO:0000256" key="1">
    <source>
        <dbReference type="SAM" id="MobiDB-lite"/>
    </source>
</evidence>
<feature type="compositionally biased region" description="Polar residues" evidence="1">
    <location>
        <begin position="1"/>
        <end position="10"/>
    </location>
</feature>
<feature type="compositionally biased region" description="Basic and acidic residues" evidence="1">
    <location>
        <begin position="13"/>
        <end position="26"/>
    </location>
</feature>
<accession>A0A3S5AWY5</accession>
<dbReference type="Proteomes" id="UP000784294">
    <property type="component" value="Unassembled WGS sequence"/>
</dbReference>
<dbReference type="EMBL" id="CAAALY010114600">
    <property type="protein sequence ID" value="VEL30697.1"/>
    <property type="molecule type" value="Genomic_DNA"/>
</dbReference>
<evidence type="ECO:0000313" key="3">
    <source>
        <dbReference type="Proteomes" id="UP000784294"/>
    </source>
</evidence>
<protein>
    <submittedName>
        <fullName evidence="2">Uncharacterized protein</fullName>
    </submittedName>
</protein>
<organism evidence="2 3">
    <name type="scientific">Protopolystoma xenopodis</name>
    <dbReference type="NCBI Taxonomy" id="117903"/>
    <lineage>
        <taxon>Eukaryota</taxon>
        <taxon>Metazoa</taxon>
        <taxon>Spiralia</taxon>
        <taxon>Lophotrochozoa</taxon>
        <taxon>Platyhelminthes</taxon>
        <taxon>Monogenea</taxon>
        <taxon>Polyopisthocotylea</taxon>
        <taxon>Polystomatidea</taxon>
        <taxon>Polystomatidae</taxon>
        <taxon>Protopolystoma</taxon>
    </lineage>
</organism>
<proteinExistence type="predicted"/>